<sequence length="102" mass="11714">MFDIIFDYIEKKIDLLKLEVSEKTVISAGFITFLTCALIALIFFVVLFNIGLAFWLGKMMGNYSYGFFAVSGFYLLCLILIIIFRNNIKRAVANFILKSFND</sequence>
<dbReference type="KEGG" id="eao:BD94_0832"/>
<name>A0A077EAY8_9FLAO</name>
<gene>
    <name evidence="2" type="ORF">BD94_0832</name>
</gene>
<dbReference type="Proteomes" id="UP000028933">
    <property type="component" value="Chromosome"/>
</dbReference>
<keyword evidence="1" id="KW-1133">Transmembrane helix</keyword>
<evidence type="ECO:0000313" key="2">
    <source>
        <dbReference type="EMBL" id="AIL44607.1"/>
    </source>
</evidence>
<dbReference type="STRING" id="1338011.BD94_0832"/>
<dbReference type="Pfam" id="PF07332">
    <property type="entry name" value="Phage_holin_3_6"/>
    <property type="match status" value="1"/>
</dbReference>
<reference evidence="2 3" key="1">
    <citation type="journal article" date="2013" name="Lancet">
        <title>First case of E anophelis outbreak in an intensive-care unit.</title>
        <authorList>
            <person name="Teo J."/>
            <person name="Tan S.Y."/>
            <person name="Tay M."/>
            <person name="Ding Y."/>
            <person name="Kjelleberg S."/>
            <person name="Givskov M."/>
            <person name="Lin R.T."/>
            <person name="Yang L."/>
        </authorList>
    </citation>
    <scope>NUCLEOTIDE SEQUENCE [LARGE SCALE GENOMIC DNA]</scope>
    <source>
        <strain evidence="2 3">NUHP1</strain>
    </source>
</reference>
<proteinExistence type="predicted"/>
<organism evidence="2 3">
    <name type="scientific">Elizabethkingia anophelis NUHP1</name>
    <dbReference type="NCBI Taxonomy" id="1338011"/>
    <lineage>
        <taxon>Bacteria</taxon>
        <taxon>Pseudomonadati</taxon>
        <taxon>Bacteroidota</taxon>
        <taxon>Flavobacteriia</taxon>
        <taxon>Flavobacteriales</taxon>
        <taxon>Weeksellaceae</taxon>
        <taxon>Elizabethkingia</taxon>
    </lineage>
</organism>
<evidence type="ECO:0000256" key="1">
    <source>
        <dbReference type="SAM" id="Phobius"/>
    </source>
</evidence>
<dbReference type="EMBL" id="CP007547">
    <property type="protein sequence ID" value="AIL44607.1"/>
    <property type="molecule type" value="Genomic_DNA"/>
</dbReference>
<feature type="transmembrane region" description="Helical" evidence="1">
    <location>
        <begin position="25"/>
        <end position="57"/>
    </location>
</feature>
<feature type="transmembrane region" description="Helical" evidence="1">
    <location>
        <begin position="63"/>
        <end position="84"/>
    </location>
</feature>
<dbReference type="HOGENOM" id="CLU_153095_3_0_10"/>
<dbReference type="InterPro" id="IPR009937">
    <property type="entry name" value="Phage_holin_3_6"/>
</dbReference>
<dbReference type="RefSeq" id="WP_009087682.1">
    <property type="nucleotide sequence ID" value="NZ_CP007547.1"/>
</dbReference>
<dbReference type="GeneID" id="56685791"/>
<keyword evidence="1" id="KW-0472">Membrane</keyword>
<dbReference type="AlphaFoldDB" id="A0A077EAY8"/>
<protein>
    <recommendedName>
        <fullName evidence="4">Holin-X, holin superfamily III</fullName>
    </recommendedName>
</protein>
<evidence type="ECO:0008006" key="4">
    <source>
        <dbReference type="Google" id="ProtNLM"/>
    </source>
</evidence>
<keyword evidence="1" id="KW-0812">Transmembrane</keyword>
<evidence type="ECO:0000313" key="3">
    <source>
        <dbReference type="Proteomes" id="UP000028933"/>
    </source>
</evidence>
<accession>A0A077EAY8</accession>
<dbReference type="eggNOG" id="ENOG50330QI">
    <property type="taxonomic scope" value="Bacteria"/>
</dbReference>